<reference evidence="1 2" key="1">
    <citation type="submission" date="2024-01" db="EMBL/GenBank/DDBJ databases">
        <title>The genomes of 5 underutilized Papilionoideae crops provide insights into root nodulation and disease resistanc.</title>
        <authorList>
            <person name="Jiang F."/>
        </authorList>
    </citation>
    <scope>NUCLEOTIDE SEQUENCE [LARGE SCALE GENOMIC DNA]</scope>
    <source>
        <strain evidence="1">LVBAO_FW01</strain>
        <tissue evidence="1">Leaves</tissue>
    </source>
</reference>
<accession>A0AAN9QNE2</accession>
<sequence length="90" mass="10427">MLCAVGTLSSDINWECVFSDNFLFWDGMEIWPLLSILIDEDLKNNREASLLFDILQILQSHFLLGSVKFEDMSASFTELWFGLVYTIRNV</sequence>
<dbReference type="AlphaFoldDB" id="A0AAN9QNE2"/>
<protein>
    <submittedName>
        <fullName evidence="1">Uncharacterized protein</fullName>
    </submittedName>
</protein>
<comment type="caution">
    <text evidence="1">The sequence shown here is derived from an EMBL/GenBank/DDBJ whole genome shotgun (WGS) entry which is preliminary data.</text>
</comment>
<name>A0AAN9QNE2_CANGL</name>
<dbReference type="Proteomes" id="UP001367508">
    <property type="component" value="Unassembled WGS sequence"/>
</dbReference>
<proteinExistence type="predicted"/>
<dbReference type="EMBL" id="JAYMYQ010000004">
    <property type="protein sequence ID" value="KAK7340701.1"/>
    <property type="molecule type" value="Genomic_DNA"/>
</dbReference>
<evidence type="ECO:0000313" key="2">
    <source>
        <dbReference type="Proteomes" id="UP001367508"/>
    </source>
</evidence>
<gene>
    <name evidence="1" type="ORF">VNO77_21411</name>
</gene>
<keyword evidence="2" id="KW-1185">Reference proteome</keyword>
<organism evidence="1 2">
    <name type="scientific">Canavalia gladiata</name>
    <name type="common">Sword bean</name>
    <name type="synonym">Dolichos gladiatus</name>
    <dbReference type="NCBI Taxonomy" id="3824"/>
    <lineage>
        <taxon>Eukaryota</taxon>
        <taxon>Viridiplantae</taxon>
        <taxon>Streptophyta</taxon>
        <taxon>Embryophyta</taxon>
        <taxon>Tracheophyta</taxon>
        <taxon>Spermatophyta</taxon>
        <taxon>Magnoliopsida</taxon>
        <taxon>eudicotyledons</taxon>
        <taxon>Gunneridae</taxon>
        <taxon>Pentapetalae</taxon>
        <taxon>rosids</taxon>
        <taxon>fabids</taxon>
        <taxon>Fabales</taxon>
        <taxon>Fabaceae</taxon>
        <taxon>Papilionoideae</taxon>
        <taxon>50 kb inversion clade</taxon>
        <taxon>NPAAA clade</taxon>
        <taxon>indigoferoid/millettioid clade</taxon>
        <taxon>Phaseoleae</taxon>
        <taxon>Canavalia</taxon>
    </lineage>
</organism>
<evidence type="ECO:0000313" key="1">
    <source>
        <dbReference type="EMBL" id="KAK7340701.1"/>
    </source>
</evidence>